<evidence type="ECO:0000256" key="1">
    <source>
        <dbReference type="SAM" id="MobiDB-lite"/>
    </source>
</evidence>
<feature type="transmembrane region" description="Helical" evidence="2">
    <location>
        <begin position="60"/>
        <end position="80"/>
    </location>
</feature>
<feature type="transmembrane region" description="Helical" evidence="2">
    <location>
        <begin position="12"/>
        <end position="33"/>
    </location>
</feature>
<keyword evidence="2" id="KW-1133">Transmembrane helix</keyword>
<feature type="transmembrane region" description="Helical" evidence="2">
    <location>
        <begin position="200"/>
        <end position="222"/>
    </location>
</feature>
<accession>A0A8J3NMN7</accession>
<evidence type="ECO:0000256" key="2">
    <source>
        <dbReference type="SAM" id="Phobius"/>
    </source>
</evidence>
<protein>
    <submittedName>
        <fullName evidence="3">Uncharacterized protein</fullName>
    </submittedName>
</protein>
<comment type="caution">
    <text evidence="3">The sequence shown here is derived from an EMBL/GenBank/DDBJ whole genome shotgun (WGS) entry which is preliminary data.</text>
</comment>
<sequence length="266" mass="29343">MRMNLPLPRTLLRYLLCCVAGLHVLSLGGNFVYHGLGHHNVVPAFAWWTTFFNVDKEKNLPTWFSSALLMLAAYVLWEIANDVRNNGEKYALHWRVLSGVFAFLSMDEVAQMHEMSRKTGLVELGKASYLSWIVVAAPFVLVFCVSYVRFLFRLPLRMRLLVAGGGVLFILGAVGMEIIGAFVGRDVGGNVGTGPAYVEYLLAASVEELFEMLGVITFCYAVSTHLYERRQQASLAAPEAPVQLAAARSRRQPMPTAAGRGGSVAR</sequence>
<dbReference type="RefSeq" id="WP_203754777.1">
    <property type="nucleotide sequence ID" value="NZ_BONF01000045.1"/>
</dbReference>
<evidence type="ECO:0000313" key="3">
    <source>
        <dbReference type="EMBL" id="GIF85228.1"/>
    </source>
</evidence>
<feature type="transmembrane region" description="Helical" evidence="2">
    <location>
        <begin position="92"/>
        <end position="109"/>
    </location>
</feature>
<keyword evidence="2" id="KW-0812">Transmembrane</keyword>
<feature type="region of interest" description="Disordered" evidence="1">
    <location>
        <begin position="246"/>
        <end position="266"/>
    </location>
</feature>
<dbReference type="Proteomes" id="UP000601223">
    <property type="component" value="Unassembled WGS sequence"/>
</dbReference>
<proteinExistence type="predicted"/>
<keyword evidence="2" id="KW-0472">Membrane</keyword>
<organism evidence="3 4">
    <name type="scientific">Catellatospora bangladeshensis</name>
    <dbReference type="NCBI Taxonomy" id="310355"/>
    <lineage>
        <taxon>Bacteria</taxon>
        <taxon>Bacillati</taxon>
        <taxon>Actinomycetota</taxon>
        <taxon>Actinomycetes</taxon>
        <taxon>Micromonosporales</taxon>
        <taxon>Micromonosporaceae</taxon>
        <taxon>Catellatospora</taxon>
    </lineage>
</organism>
<dbReference type="AlphaFoldDB" id="A0A8J3NMN7"/>
<dbReference type="EMBL" id="BONF01000045">
    <property type="protein sequence ID" value="GIF85228.1"/>
    <property type="molecule type" value="Genomic_DNA"/>
</dbReference>
<feature type="transmembrane region" description="Helical" evidence="2">
    <location>
        <begin position="129"/>
        <end position="148"/>
    </location>
</feature>
<keyword evidence="4" id="KW-1185">Reference proteome</keyword>
<feature type="transmembrane region" description="Helical" evidence="2">
    <location>
        <begin position="160"/>
        <end position="180"/>
    </location>
</feature>
<gene>
    <name evidence="3" type="ORF">Cba03nite_65770</name>
</gene>
<name>A0A8J3NMN7_9ACTN</name>
<reference evidence="3 4" key="1">
    <citation type="submission" date="2021-01" db="EMBL/GenBank/DDBJ databases">
        <title>Whole genome shotgun sequence of Catellatospora bangladeshensis NBRC 107357.</title>
        <authorList>
            <person name="Komaki H."/>
            <person name="Tamura T."/>
        </authorList>
    </citation>
    <scope>NUCLEOTIDE SEQUENCE [LARGE SCALE GENOMIC DNA]</scope>
    <source>
        <strain evidence="3 4">NBRC 107357</strain>
    </source>
</reference>
<evidence type="ECO:0000313" key="4">
    <source>
        <dbReference type="Proteomes" id="UP000601223"/>
    </source>
</evidence>